<feature type="domain" description="PPE family C-terminal" evidence="3">
    <location>
        <begin position="300"/>
        <end position="371"/>
    </location>
</feature>
<dbReference type="AlphaFoldDB" id="A0A1A2RSU6"/>
<dbReference type="Pfam" id="PF00823">
    <property type="entry name" value="PPE"/>
    <property type="match status" value="1"/>
</dbReference>
<dbReference type="Proteomes" id="UP000093861">
    <property type="component" value="Unassembled WGS sequence"/>
</dbReference>
<comment type="caution">
    <text evidence="4">The sequence shown here is derived from an EMBL/GenBank/DDBJ whole genome shotgun (WGS) entry which is preliminary data.</text>
</comment>
<proteinExistence type="inferred from homology"/>
<dbReference type="Pfam" id="PF12484">
    <property type="entry name" value="PPE-SVP"/>
    <property type="match status" value="1"/>
</dbReference>
<dbReference type="InterPro" id="IPR038332">
    <property type="entry name" value="PPE_sf"/>
</dbReference>
<dbReference type="EMBL" id="LZJS01000140">
    <property type="protein sequence ID" value="OBH55068.1"/>
    <property type="molecule type" value="Genomic_DNA"/>
</dbReference>
<gene>
    <name evidence="4" type="ORF">A5685_11345</name>
</gene>
<feature type="domain" description="PPE" evidence="2">
    <location>
        <begin position="1"/>
        <end position="150"/>
    </location>
</feature>
<dbReference type="InterPro" id="IPR022171">
    <property type="entry name" value="PPE_C"/>
</dbReference>
<evidence type="ECO:0008006" key="6">
    <source>
        <dbReference type="Google" id="ProtNLM"/>
    </source>
</evidence>
<evidence type="ECO:0000313" key="4">
    <source>
        <dbReference type="EMBL" id="OBH55068.1"/>
    </source>
</evidence>
<name>A0A1A2RSU6_9MYCO</name>
<comment type="similarity">
    <text evidence="1">Belongs to the mycobacterial PPE family.</text>
</comment>
<evidence type="ECO:0000313" key="5">
    <source>
        <dbReference type="Proteomes" id="UP000093861"/>
    </source>
</evidence>
<dbReference type="PANTHER" id="PTHR46766">
    <property type="entry name" value="GLUTAMINE-RICH PROTEIN 2"/>
    <property type="match status" value="1"/>
</dbReference>
<dbReference type="Gene3D" id="1.20.1260.20">
    <property type="entry name" value="PPE superfamily"/>
    <property type="match status" value="1"/>
</dbReference>
<reference evidence="4 5" key="1">
    <citation type="submission" date="2016-06" db="EMBL/GenBank/DDBJ databases">
        <authorList>
            <person name="Kjaerup R.B."/>
            <person name="Dalgaard T.S."/>
            <person name="Juul-Madsen H.R."/>
        </authorList>
    </citation>
    <scope>NUCLEOTIDE SEQUENCE [LARGE SCALE GENOMIC DNA]</scope>
    <source>
        <strain evidence="4 5">E2464</strain>
    </source>
</reference>
<evidence type="ECO:0000259" key="3">
    <source>
        <dbReference type="Pfam" id="PF12484"/>
    </source>
</evidence>
<dbReference type="SUPFAM" id="SSF140459">
    <property type="entry name" value="PE/PPE dimer-like"/>
    <property type="match status" value="1"/>
</dbReference>
<evidence type="ECO:0000256" key="1">
    <source>
        <dbReference type="ARBA" id="ARBA00010652"/>
    </source>
</evidence>
<dbReference type="GO" id="GO:0052572">
    <property type="term" value="P:response to host immune response"/>
    <property type="evidence" value="ECO:0007669"/>
    <property type="project" value="TreeGrafter"/>
</dbReference>
<evidence type="ECO:0000259" key="2">
    <source>
        <dbReference type="Pfam" id="PF00823"/>
    </source>
</evidence>
<protein>
    <recommendedName>
        <fullName evidence="6">PPE family protein</fullName>
    </recommendedName>
</protein>
<dbReference type="InterPro" id="IPR000030">
    <property type="entry name" value="PPE_dom"/>
</dbReference>
<organism evidence="4 5">
    <name type="scientific">Mycobacterium colombiense</name>
    <dbReference type="NCBI Taxonomy" id="339268"/>
    <lineage>
        <taxon>Bacteria</taxon>
        <taxon>Bacillati</taxon>
        <taxon>Actinomycetota</taxon>
        <taxon>Actinomycetes</taxon>
        <taxon>Mycobacteriales</taxon>
        <taxon>Mycobacteriaceae</taxon>
        <taxon>Mycobacterium</taxon>
        <taxon>Mycobacterium avium complex (MAC)</taxon>
    </lineage>
</organism>
<sequence length="400" mass="39074">MYVGAGSGPMLAAAAAWDALGAELHSYAAAYSSTISGMTFGSWLGPAAMSMSAAVAPYVAWATASAAQAEQAAMQARFAAAAYETAFAATVPPPMIAANRSLLMTLIATNILGQNTAAIAATEAEYAEMWAQDAAAMYAYAASSAAATQLAPFTEPPQTTDPSGAARQSAAVAQSAASDVASELPALINVLPTMLQGLATTPSAAAATPAASIIEAIYPITAALRPFFAAVTGAYSPIGAIILPGGWWLLSLQALGLAQNAPGVAELLGGGKAIAGGLSPLAPLRGGYVSAVTPEMGGVAGSMGRATMVGSLSVPQGWAAAAPVMKTVASVLPGASLGALPAIPATSQAAMFGEMAMASVAGRALAGAGVRTVSNGITGIAATAADGVATTATIIVVPAD</sequence>
<dbReference type="PANTHER" id="PTHR46766:SF1">
    <property type="entry name" value="GLUTAMINE-RICH PROTEIN 2"/>
    <property type="match status" value="1"/>
</dbReference>
<accession>A0A1A2RSU6</accession>